<dbReference type="EMBL" id="PDKM01000001">
    <property type="protein sequence ID" value="RXK11114.1"/>
    <property type="molecule type" value="Genomic_DNA"/>
</dbReference>
<reference evidence="3 5" key="1">
    <citation type="submission" date="2017-10" db="EMBL/GenBank/DDBJ databases">
        <title>Genomics of the genus Arcobacter.</title>
        <authorList>
            <person name="Perez-Cataluna A."/>
            <person name="Figueras M.J."/>
        </authorList>
    </citation>
    <scope>NUCLEOTIDE SEQUENCE [LARGE SCALE GENOMIC DNA]</scope>
    <source>
        <strain evidence="3 5">CECT 7835</strain>
    </source>
</reference>
<organism evidence="3 5">
    <name type="scientific">Halarcobacter bivalviorum</name>
    <dbReference type="NCBI Taxonomy" id="663364"/>
    <lineage>
        <taxon>Bacteria</taxon>
        <taxon>Pseudomonadati</taxon>
        <taxon>Campylobacterota</taxon>
        <taxon>Epsilonproteobacteria</taxon>
        <taxon>Campylobacterales</taxon>
        <taxon>Arcobacteraceae</taxon>
        <taxon>Halarcobacter</taxon>
    </lineage>
</organism>
<keyword evidence="5" id="KW-1185">Reference proteome</keyword>
<evidence type="ECO:0000313" key="3">
    <source>
        <dbReference type="EMBL" id="RXK11114.1"/>
    </source>
</evidence>
<name>A0AAX2ACG5_9BACT</name>
<dbReference type="AlphaFoldDB" id="A0AAX2ACG5"/>
<accession>A0AAX2ACG5</accession>
<reference evidence="2 4" key="2">
    <citation type="submission" date="2018-07" db="EMBL/GenBank/DDBJ databases">
        <title>Complete genome of the Arcobacter bivalviorum type strain LMG 26154.</title>
        <authorList>
            <person name="Miller W.G."/>
            <person name="Yee E."/>
            <person name="Bono J.L."/>
        </authorList>
    </citation>
    <scope>NUCLEOTIDE SEQUENCE [LARGE SCALE GENOMIC DNA]</scope>
    <source>
        <strain evidence="2 4">LMG 26154</strain>
    </source>
</reference>
<dbReference type="KEGG" id="hbv:ABIV_0992"/>
<protein>
    <submittedName>
        <fullName evidence="2">Membrane protein</fullName>
    </submittedName>
</protein>
<dbReference type="EMBL" id="CP031217">
    <property type="protein sequence ID" value="AXH11998.1"/>
    <property type="molecule type" value="Genomic_DNA"/>
</dbReference>
<evidence type="ECO:0000256" key="1">
    <source>
        <dbReference type="SAM" id="Phobius"/>
    </source>
</evidence>
<dbReference type="Proteomes" id="UP000289193">
    <property type="component" value="Unassembled WGS sequence"/>
</dbReference>
<gene>
    <name evidence="2" type="ORF">ABIV_0992</name>
    <name evidence="3" type="ORF">CRV05_01735</name>
</gene>
<keyword evidence="1" id="KW-1133">Transmembrane helix</keyword>
<evidence type="ECO:0000313" key="4">
    <source>
        <dbReference type="Proteomes" id="UP000253850"/>
    </source>
</evidence>
<dbReference type="Proteomes" id="UP000253850">
    <property type="component" value="Chromosome"/>
</dbReference>
<keyword evidence="1" id="KW-0472">Membrane</keyword>
<feature type="transmembrane region" description="Helical" evidence="1">
    <location>
        <begin position="21"/>
        <end position="41"/>
    </location>
</feature>
<proteinExistence type="predicted"/>
<evidence type="ECO:0000313" key="5">
    <source>
        <dbReference type="Proteomes" id="UP000289193"/>
    </source>
</evidence>
<dbReference type="RefSeq" id="WP_114838849.1">
    <property type="nucleotide sequence ID" value="NZ_CP031217.1"/>
</dbReference>
<evidence type="ECO:0000313" key="2">
    <source>
        <dbReference type="EMBL" id="AXH11998.1"/>
    </source>
</evidence>
<keyword evidence="1" id="KW-0812">Transmembrane</keyword>
<sequence>MFSFFKFLQKFFKDLKSNKGLWFTTLAFVSVTGIFLCLYILTNMTESVSKEVYENISKNYNKNYKNRVLKKEENLQKIILSLKSNEELITNIENNNLVVVGEEVALFNDTFKKTGFTKTQLSFYPVINQVNQYRNSINTVINSKNKIFGLEILLDGIFYVYIEPILKDDRLIGVLELKEEVHIFKNEYLKDDLIYMFLLEERMLNKLSIQTRGDNYKEVIDSVYVEASKYDSQFFAKIIEAGKDEYTLMLERGYSVDDTYFRSAQKVSDINGNIVGVVLIGETVEGSGAFVNIVDNMTKTVTTVALGLVISILLFMF</sequence>